<dbReference type="InterPro" id="IPR052365">
    <property type="entry name" value="THEM4/THEM5_acyl-CoA_thioest"/>
</dbReference>
<keyword evidence="1" id="KW-0963">Cytoplasm</keyword>
<evidence type="ECO:0008006" key="6">
    <source>
        <dbReference type="Google" id="ProtNLM"/>
    </source>
</evidence>
<name>A0A7S2EUG1_9STRA</name>
<dbReference type="PANTHER" id="PTHR12418">
    <property type="entry name" value="ACYL-COENZYME A THIOESTERASE THEM4"/>
    <property type="match status" value="1"/>
</dbReference>
<evidence type="ECO:0000313" key="5">
    <source>
        <dbReference type="EMBL" id="CAD9354813.1"/>
    </source>
</evidence>
<dbReference type="CDD" id="cd03443">
    <property type="entry name" value="PaaI_thioesterase"/>
    <property type="match status" value="1"/>
</dbReference>
<dbReference type="GO" id="GO:0006631">
    <property type="term" value="P:fatty acid metabolic process"/>
    <property type="evidence" value="ECO:0007669"/>
    <property type="project" value="UniProtKB-KW"/>
</dbReference>
<dbReference type="Gene3D" id="3.10.129.10">
    <property type="entry name" value="Hotdog Thioesterase"/>
    <property type="match status" value="1"/>
</dbReference>
<protein>
    <recommendedName>
        <fullName evidence="6">Thioesterase domain-containing protein</fullName>
    </recommendedName>
</protein>
<gene>
    <name evidence="5" type="ORF">DBRI1063_LOCUS23675</name>
</gene>
<keyword evidence="4" id="KW-0443">Lipid metabolism</keyword>
<reference evidence="5" key="1">
    <citation type="submission" date="2021-01" db="EMBL/GenBank/DDBJ databases">
        <authorList>
            <person name="Corre E."/>
            <person name="Pelletier E."/>
            <person name="Niang G."/>
            <person name="Scheremetjew M."/>
            <person name="Finn R."/>
            <person name="Kale V."/>
            <person name="Holt S."/>
            <person name="Cochrane G."/>
            <person name="Meng A."/>
            <person name="Brown T."/>
            <person name="Cohen L."/>
        </authorList>
    </citation>
    <scope>NUCLEOTIDE SEQUENCE</scope>
    <source>
        <strain evidence="5">Pop2</strain>
    </source>
</reference>
<evidence type="ECO:0000256" key="2">
    <source>
        <dbReference type="ARBA" id="ARBA00022801"/>
    </source>
</evidence>
<evidence type="ECO:0000256" key="4">
    <source>
        <dbReference type="ARBA" id="ARBA00023098"/>
    </source>
</evidence>
<evidence type="ECO:0000256" key="1">
    <source>
        <dbReference type="ARBA" id="ARBA00022490"/>
    </source>
</evidence>
<accession>A0A7S2EUG1</accession>
<dbReference type="InterPro" id="IPR029069">
    <property type="entry name" value="HotDog_dom_sf"/>
</dbReference>
<keyword evidence="2" id="KW-0378">Hydrolase</keyword>
<sequence length="305" mass="34068">MARTFSSLSSWVPRSHLILSKNLDGSNFQFHHYSMKFLVALTTAGVATISTASALTASTPSSSCPSHHSSKKDTFVPSFYSNNSVFSSSFWNKKQQSRIPTSYLPLFSLNPSTTQCEVAANNNDQQSFFDQNPNLEKLAKPTRFGDSHAIHGPLSGNSLIETYEMYRYKQPQLVEEGMHEVAVAYIQFGSRLNGHKQTVHGGIVSLLFDDGMGWGYEIVTRNSAEKNKNGRIAKAVTANLNIDFRARLPENTTTLMRIYHKKTEGRKVYLCARIESLDGKILYSESSTLYIVLKGEIEKQKEMSG</sequence>
<dbReference type="SUPFAM" id="SSF54637">
    <property type="entry name" value="Thioesterase/thiol ester dehydrase-isomerase"/>
    <property type="match status" value="1"/>
</dbReference>
<dbReference type="GO" id="GO:0016787">
    <property type="term" value="F:hydrolase activity"/>
    <property type="evidence" value="ECO:0007669"/>
    <property type="project" value="UniProtKB-KW"/>
</dbReference>
<dbReference type="PANTHER" id="PTHR12418:SF19">
    <property type="entry name" value="ACYL-COENZYME A THIOESTERASE THEM4"/>
    <property type="match status" value="1"/>
</dbReference>
<proteinExistence type="predicted"/>
<keyword evidence="3" id="KW-0276">Fatty acid metabolism</keyword>
<dbReference type="EMBL" id="HBGN01036903">
    <property type="protein sequence ID" value="CAD9354813.1"/>
    <property type="molecule type" value="Transcribed_RNA"/>
</dbReference>
<dbReference type="AlphaFoldDB" id="A0A7S2EUG1"/>
<evidence type="ECO:0000256" key="3">
    <source>
        <dbReference type="ARBA" id="ARBA00022832"/>
    </source>
</evidence>
<organism evidence="5">
    <name type="scientific">Ditylum brightwellii</name>
    <dbReference type="NCBI Taxonomy" id="49249"/>
    <lineage>
        <taxon>Eukaryota</taxon>
        <taxon>Sar</taxon>
        <taxon>Stramenopiles</taxon>
        <taxon>Ochrophyta</taxon>
        <taxon>Bacillariophyta</taxon>
        <taxon>Mediophyceae</taxon>
        <taxon>Lithodesmiophycidae</taxon>
        <taxon>Lithodesmiales</taxon>
        <taxon>Lithodesmiaceae</taxon>
        <taxon>Ditylum</taxon>
    </lineage>
</organism>